<evidence type="ECO:0000313" key="10">
    <source>
        <dbReference type="Proteomes" id="UP001153387"/>
    </source>
</evidence>
<keyword evidence="5" id="KW-0408">Iron</keyword>
<dbReference type="GO" id="GO:0046872">
    <property type="term" value="F:metal ion binding"/>
    <property type="evidence" value="ECO:0007669"/>
    <property type="project" value="UniProtKB-KW"/>
</dbReference>
<feature type="domain" description="Aminotransferase class V" evidence="8">
    <location>
        <begin position="5"/>
        <end position="368"/>
    </location>
</feature>
<organism evidence="9 10">
    <name type="scientific">Cohnella ginsengisoli</name>
    <dbReference type="NCBI Taxonomy" id="425004"/>
    <lineage>
        <taxon>Bacteria</taxon>
        <taxon>Bacillati</taxon>
        <taxon>Bacillota</taxon>
        <taxon>Bacilli</taxon>
        <taxon>Bacillales</taxon>
        <taxon>Paenibacillaceae</taxon>
        <taxon>Cohnella</taxon>
    </lineage>
</organism>
<evidence type="ECO:0000259" key="8">
    <source>
        <dbReference type="Pfam" id="PF00266"/>
    </source>
</evidence>
<accession>A0A9X4QNG1</accession>
<dbReference type="EMBL" id="JAPDHZ010000004">
    <property type="protein sequence ID" value="MDG0793249.1"/>
    <property type="molecule type" value="Genomic_DNA"/>
</dbReference>
<keyword evidence="4" id="KW-0663">Pyridoxal phosphate</keyword>
<dbReference type="Gene3D" id="3.90.1150.10">
    <property type="entry name" value="Aspartate Aminotransferase, domain 1"/>
    <property type="match status" value="1"/>
</dbReference>
<dbReference type="InterPro" id="IPR015422">
    <property type="entry name" value="PyrdxlP-dep_Trfase_small"/>
</dbReference>
<gene>
    <name evidence="9" type="ORF">OMP38_22170</name>
</gene>
<dbReference type="PROSITE" id="PS00595">
    <property type="entry name" value="AA_TRANSFER_CLASS_5"/>
    <property type="match status" value="1"/>
</dbReference>
<dbReference type="Gene3D" id="3.40.640.10">
    <property type="entry name" value="Type I PLP-dependent aspartate aminotransferase-like (Major domain)"/>
    <property type="match status" value="1"/>
</dbReference>
<dbReference type="PANTHER" id="PTHR11601">
    <property type="entry name" value="CYSTEINE DESULFURYLASE FAMILY MEMBER"/>
    <property type="match status" value="1"/>
</dbReference>
<evidence type="ECO:0000256" key="4">
    <source>
        <dbReference type="ARBA" id="ARBA00022898"/>
    </source>
</evidence>
<protein>
    <submittedName>
        <fullName evidence="9">Cysteine desulfurase</fullName>
    </submittedName>
</protein>
<dbReference type="GO" id="GO:0031071">
    <property type="term" value="F:cysteine desulfurase activity"/>
    <property type="evidence" value="ECO:0007669"/>
    <property type="project" value="UniProtKB-ARBA"/>
</dbReference>
<dbReference type="Proteomes" id="UP001153387">
    <property type="component" value="Unassembled WGS sequence"/>
</dbReference>
<dbReference type="Gene3D" id="1.10.260.50">
    <property type="match status" value="1"/>
</dbReference>
<dbReference type="PIRSF" id="PIRSF005572">
    <property type="entry name" value="NifS"/>
    <property type="match status" value="1"/>
</dbReference>
<dbReference type="GO" id="GO:0051536">
    <property type="term" value="F:iron-sulfur cluster binding"/>
    <property type="evidence" value="ECO:0007669"/>
    <property type="project" value="UniProtKB-KW"/>
</dbReference>
<evidence type="ECO:0000256" key="7">
    <source>
        <dbReference type="RuleBase" id="RU004504"/>
    </source>
</evidence>
<comment type="caution">
    <text evidence="9">The sequence shown here is derived from an EMBL/GenBank/DDBJ whole genome shotgun (WGS) entry which is preliminary data.</text>
</comment>
<dbReference type="AlphaFoldDB" id="A0A9X4QNG1"/>
<comment type="similarity">
    <text evidence="2">Belongs to the class-V pyridoxal-phosphate-dependent aminotransferase family. NifS/IscS subfamily.</text>
</comment>
<dbReference type="RefSeq" id="WP_277567057.1">
    <property type="nucleotide sequence ID" value="NZ_JAPDHZ010000004.1"/>
</dbReference>
<dbReference type="SUPFAM" id="SSF53383">
    <property type="entry name" value="PLP-dependent transferases"/>
    <property type="match status" value="1"/>
</dbReference>
<dbReference type="InterPro" id="IPR016454">
    <property type="entry name" value="Cysteine_dSase"/>
</dbReference>
<reference evidence="9 10" key="1">
    <citation type="submission" date="2022-10" db="EMBL/GenBank/DDBJ databases">
        <title>Comparative genomic analysis of Cohnella hashimotonis sp. nov., isolated from the International Space Station.</title>
        <authorList>
            <person name="Simpson A."/>
            <person name="Venkateswaran K."/>
        </authorList>
    </citation>
    <scope>NUCLEOTIDE SEQUENCE [LARGE SCALE GENOMIC DNA]</scope>
    <source>
        <strain evidence="9 10">DSM 18997</strain>
    </source>
</reference>
<dbReference type="InterPro" id="IPR015424">
    <property type="entry name" value="PyrdxlP-dep_Trfase"/>
</dbReference>
<keyword evidence="6" id="KW-0411">Iron-sulfur</keyword>
<dbReference type="InterPro" id="IPR000192">
    <property type="entry name" value="Aminotrans_V_dom"/>
</dbReference>
<comment type="cofactor">
    <cofactor evidence="1 7">
        <name>pyridoxal 5'-phosphate</name>
        <dbReference type="ChEBI" id="CHEBI:597326"/>
    </cofactor>
</comment>
<dbReference type="FunFam" id="3.40.640.10:FF:000084">
    <property type="entry name" value="IscS-like cysteine desulfurase"/>
    <property type="match status" value="1"/>
</dbReference>
<keyword evidence="10" id="KW-1185">Reference proteome</keyword>
<proteinExistence type="inferred from homology"/>
<keyword evidence="3" id="KW-0479">Metal-binding</keyword>
<evidence type="ECO:0000256" key="1">
    <source>
        <dbReference type="ARBA" id="ARBA00001933"/>
    </source>
</evidence>
<evidence type="ECO:0000313" key="9">
    <source>
        <dbReference type="EMBL" id="MDG0793249.1"/>
    </source>
</evidence>
<dbReference type="Pfam" id="PF00266">
    <property type="entry name" value="Aminotran_5"/>
    <property type="match status" value="1"/>
</dbReference>
<dbReference type="InterPro" id="IPR020578">
    <property type="entry name" value="Aminotrans_V_PyrdxlP_BS"/>
</dbReference>
<dbReference type="InterPro" id="IPR015421">
    <property type="entry name" value="PyrdxlP-dep_Trfase_major"/>
</dbReference>
<evidence type="ECO:0000256" key="6">
    <source>
        <dbReference type="ARBA" id="ARBA00023014"/>
    </source>
</evidence>
<dbReference type="PANTHER" id="PTHR11601:SF50">
    <property type="entry name" value="CYSTEINE DESULFURASE ISCS 2-RELATED"/>
    <property type="match status" value="1"/>
</dbReference>
<evidence type="ECO:0000256" key="2">
    <source>
        <dbReference type="ARBA" id="ARBA00006490"/>
    </source>
</evidence>
<evidence type="ECO:0000256" key="3">
    <source>
        <dbReference type="ARBA" id="ARBA00022723"/>
    </source>
</evidence>
<name>A0A9X4QNG1_9BACL</name>
<sequence length="385" mass="41425">MKTYYFDHSASTPPYESVIRTVAELMAEHYANPSALHRAGTDAGKLVERARTAIGALLGAAPGEVVFTSGGTESNNLAMKGILGQTGRKGKHLITTAIEHSSVHATAKQLEGEGVRVTYLMPDAKGRIGAADVAAAIAEDTALVSVMHVNNETGALQPIEEIGELLRDHPRIRFHVDGVQAVGKVPFDWARSGVDLYSASAHKFRGPRGAGYLLVREGLKLRPLLAGGGQESDARSGTHNLPGIVGMAQALRLALESMPERRARMYGLRRRLLGLVQDIPELVLNSPEDERFASPQIVNLSYPGMRPEVLLHMLEEHGVLVSTQSACSSKSLKPSRVLMAMGLGEARGAGSIRISFGDEHAAEDIDTLAERLRMTVAKLKPLERD</sequence>
<evidence type="ECO:0000256" key="5">
    <source>
        <dbReference type="ARBA" id="ARBA00023004"/>
    </source>
</evidence>